<dbReference type="SUPFAM" id="SSF52540">
    <property type="entry name" value="P-loop containing nucleoside triphosphate hydrolases"/>
    <property type="match status" value="1"/>
</dbReference>
<evidence type="ECO:0000256" key="7">
    <source>
        <dbReference type="ARBA" id="ARBA00034617"/>
    </source>
</evidence>
<evidence type="ECO:0000256" key="8">
    <source>
        <dbReference type="ARBA" id="ARBA00034808"/>
    </source>
</evidence>
<dbReference type="InterPro" id="IPR014017">
    <property type="entry name" value="DNA_helicase_UvrD-like_C"/>
</dbReference>
<evidence type="ECO:0000256" key="9">
    <source>
        <dbReference type="ARBA" id="ARBA00048988"/>
    </source>
</evidence>
<dbReference type="Gene3D" id="3.40.50.300">
    <property type="entry name" value="P-loop containing nucleotide triphosphate hydrolases"/>
    <property type="match status" value="3"/>
</dbReference>
<dbReference type="InterPro" id="IPR000212">
    <property type="entry name" value="DNA_helicase_UvrD/REP"/>
</dbReference>
<dbReference type="GO" id="GO:0003677">
    <property type="term" value="F:DNA binding"/>
    <property type="evidence" value="ECO:0007669"/>
    <property type="project" value="InterPro"/>
</dbReference>
<comment type="catalytic activity">
    <reaction evidence="9">
        <text>ATP + H2O = ADP + phosphate + H(+)</text>
        <dbReference type="Rhea" id="RHEA:13065"/>
        <dbReference type="ChEBI" id="CHEBI:15377"/>
        <dbReference type="ChEBI" id="CHEBI:15378"/>
        <dbReference type="ChEBI" id="CHEBI:30616"/>
        <dbReference type="ChEBI" id="CHEBI:43474"/>
        <dbReference type="ChEBI" id="CHEBI:456216"/>
        <dbReference type="EC" id="5.6.2.4"/>
    </reaction>
</comment>
<dbReference type="Gene3D" id="1.10.10.160">
    <property type="match status" value="1"/>
</dbReference>
<gene>
    <name evidence="14" type="ORF">H9850_10310</name>
</gene>
<dbReference type="Pfam" id="PF13361">
    <property type="entry name" value="UvrD_C"/>
    <property type="match status" value="1"/>
</dbReference>
<comment type="catalytic activity">
    <reaction evidence="7">
        <text>Couples ATP hydrolysis with the unwinding of duplex DNA by translocating in the 3'-5' direction.</text>
        <dbReference type="EC" id="5.6.2.4"/>
    </reaction>
</comment>
<dbReference type="InterPro" id="IPR013986">
    <property type="entry name" value="DExx_box_DNA_helicase_dom_sf"/>
</dbReference>
<evidence type="ECO:0000259" key="13">
    <source>
        <dbReference type="PROSITE" id="PS51217"/>
    </source>
</evidence>
<evidence type="ECO:0000256" key="4">
    <source>
        <dbReference type="ARBA" id="ARBA00022806"/>
    </source>
</evidence>
<evidence type="ECO:0000256" key="11">
    <source>
        <dbReference type="SAM" id="MobiDB-lite"/>
    </source>
</evidence>
<organism evidence="14 15">
    <name type="scientific">Candidatus Anaerobiospirillum pullistercoris</name>
    <dbReference type="NCBI Taxonomy" id="2838452"/>
    <lineage>
        <taxon>Bacteria</taxon>
        <taxon>Pseudomonadati</taxon>
        <taxon>Pseudomonadota</taxon>
        <taxon>Gammaproteobacteria</taxon>
        <taxon>Aeromonadales</taxon>
        <taxon>Succinivibrionaceae</taxon>
        <taxon>Anaerobiospirillum</taxon>
    </lineage>
</organism>
<feature type="compositionally biased region" description="Acidic residues" evidence="11">
    <location>
        <begin position="754"/>
        <end position="765"/>
    </location>
</feature>
<evidence type="ECO:0000256" key="3">
    <source>
        <dbReference type="ARBA" id="ARBA00022801"/>
    </source>
</evidence>
<evidence type="ECO:0000256" key="2">
    <source>
        <dbReference type="ARBA" id="ARBA00022741"/>
    </source>
</evidence>
<feature type="domain" description="UvrD-like helicase ATP-binding" evidence="12">
    <location>
        <begin position="53"/>
        <end position="362"/>
    </location>
</feature>
<dbReference type="PANTHER" id="PTHR11070">
    <property type="entry name" value="UVRD / RECB / PCRA DNA HELICASE FAMILY MEMBER"/>
    <property type="match status" value="1"/>
</dbReference>
<feature type="binding site" evidence="10">
    <location>
        <begin position="74"/>
        <end position="81"/>
    </location>
    <ligand>
        <name>ATP</name>
        <dbReference type="ChEBI" id="CHEBI:30616"/>
    </ligand>
</feature>
<keyword evidence="4 10" id="KW-0347">Helicase</keyword>
<dbReference type="Proteomes" id="UP000886829">
    <property type="component" value="Unassembled WGS sequence"/>
</dbReference>
<dbReference type="EMBL" id="DXEV01000205">
    <property type="protein sequence ID" value="HIX57845.1"/>
    <property type="molecule type" value="Genomic_DNA"/>
</dbReference>
<reference evidence="14" key="2">
    <citation type="submission" date="2021-04" db="EMBL/GenBank/DDBJ databases">
        <authorList>
            <person name="Gilroy R."/>
        </authorList>
    </citation>
    <scope>NUCLEOTIDE SEQUENCE</scope>
    <source>
        <strain evidence="14">USASDec5-558</strain>
    </source>
</reference>
<dbReference type="InterPro" id="IPR027417">
    <property type="entry name" value="P-loop_NTPase"/>
</dbReference>
<keyword evidence="3 10" id="KW-0378">Hydrolase</keyword>
<dbReference type="EC" id="5.6.2.4" evidence="8"/>
<dbReference type="Pfam" id="PF00580">
    <property type="entry name" value="UvrD-helicase"/>
    <property type="match status" value="1"/>
</dbReference>
<evidence type="ECO:0000256" key="6">
    <source>
        <dbReference type="ARBA" id="ARBA00023235"/>
    </source>
</evidence>
<accession>A0A9D1WEP8</accession>
<dbReference type="GO" id="GO:0005524">
    <property type="term" value="F:ATP binding"/>
    <property type="evidence" value="ECO:0007669"/>
    <property type="project" value="UniProtKB-UniRule"/>
</dbReference>
<keyword evidence="6" id="KW-0413">Isomerase</keyword>
<dbReference type="CDD" id="cd17932">
    <property type="entry name" value="DEXQc_UvrD"/>
    <property type="match status" value="1"/>
</dbReference>
<dbReference type="PROSITE" id="PS51198">
    <property type="entry name" value="UVRD_HELICASE_ATP_BIND"/>
    <property type="match status" value="1"/>
</dbReference>
<feature type="region of interest" description="Disordered" evidence="11">
    <location>
        <begin position="754"/>
        <end position="789"/>
    </location>
</feature>
<evidence type="ECO:0000259" key="12">
    <source>
        <dbReference type="PROSITE" id="PS51198"/>
    </source>
</evidence>
<dbReference type="PROSITE" id="PS51217">
    <property type="entry name" value="UVRD_HELICASE_CTER"/>
    <property type="match status" value="1"/>
</dbReference>
<evidence type="ECO:0000256" key="1">
    <source>
        <dbReference type="ARBA" id="ARBA00009922"/>
    </source>
</evidence>
<keyword evidence="2 10" id="KW-0547">Nucleotide-binding</keyword>
<dbReference type="Gene3D" id="1.10.486.10">
    <property type="entry name" value="PCRA, domain 4"/>
    <property type="match status" value="1"/>
</dbReference>
<reference evidence="14" key="1">
    <citation type="journal article" date="2021" name="PeerJ">
        <title>Extensive microbial diversity within the chicken gut microbiome revealed by metagenomics and culture.</title>
        <authorList>
            <person name="Gilroy R."/>
            <person name="Ravi A."/>
            <person name="Getino M."/>
            <person name="Pursley I."/>
            <person name="Horton D.L."/>
            <person name="Alikhan N.F."/>
            <person name="Baker D."/>
            <person name="Gharbi K."/>
            <person name="Hall N."/>
            <person name="Watson M."/>
            <person name="Adriaenssens E.M."/>
            <person name="Foster-Nyarko E."/>
            <person name="Jarju S."/>
            <person name="Secka A."/>
            <person name="Antonio M."/>
            <person name="Oren A."/>
            <person name="Chaudhuri R.R."/>
            <person name="La Ragione R."/>
            <person name="Hildebrand F."/>
            <person name="Pallen M.J."/>
        </authorList>
    </citation>
    <scope>NUCLEOTIDE SEQUENCE</scope>
    <source>
        <strain evidence="14">USASDec5-558</strain>
    </source>
</reference>
<feature type="domain" description="UvrD-like helicase C-terminal" evidence="13">
    <location>
        <begin position="494"/>
        <end position="837"/>
    </location>
</feature>
<dbReference type="AlphaFoldDB" id="A0A9D1WEP8"/>
<keyword evidence="5 10" id="KW-0067">ATP-binding</keyword>
<dbReference type="GO" id="GO:0016787">
    <property type="term" value="F:hydrolase activity"/>
    <property type="evidence" value="ECO:0007669"/>
    <property type="project" value="UniProtKB-UniRule"/>
</dbReference>
<evidence type="ECO:0000256" key="5">
    <source>
        <dbReference type="ARBA" id="ARBA00022840"/>
    </source>
</evidence>
<evidence type="ECO:0000256" key="10">
    <source>
        <dbReference type="PROSITE-ProRule" id="PRU00560"/>
    </source>
</evidence>
<evidence type="ECO:0000313" key="15">
    <source>
        <dbReference type="Proteomes" id="UP000886829"/>
    </source>
</evidence>
<protein>
    <recommendedName>
        <fullName evidence="8">DNA 3'-5' helicase</fullName>
        <ecNumber evidence="8">5.6.2.4</ecNumber>
    </recommendedName>
</protein>
<comment type="similarity">
    <text evidence="1">Belongs to the helicase family. UvrD subfamily.</text>
</comment>
<dbReference type="InterPro" id="IPR014016">
    <property type="entry name" value="UvrD-like_ATP-bd"/>
</dbReference>
<feature type="compositionally biased region" description="Low complexity" evidence="11">
    <location>
        <begin position="769"/>
        <end position="781"/>
    </location>
</feature>
<comment type="caution">
    <text evidence="14">The sequence shown here is derived from an EMBL/GenBank/DDBJ whole genome shotgun (WGS) entry which is preliminary data.</text>
</comment>
<dbReference type="GO" id="GO:0043138">
    <property type="term" value="F:3'-5' DNA helicase activity"/>
    <property type="evidence" value="ECO:0007669"/>
    <property type="project" value="UniProtKB-EC"/>
</dbReference>
<evidence type="ECO:0000313" key="14">
    <source>
        <dbReference type="EMBL" id="HIX57845.1"/>
    </source>
</evidence>
<name>A0A9D1WEP8_9GAMM</name>
<sequence length="933" mass="106180">MQAKKVGAGQTAHAEQAAQTAQVSLDDFAAVQDDETAQDTSGAANVVQSSLIDCLNEQQREIVLAPSQDMMVIAGAGTGKTHVLISRIAYLLQVEHVKPWMLLAVTFTNKAAHEMEERVCKYMNWDDPHNMIISTFHGFCYSRLRMYATEAMLPKSFVLLTPQDQESLLTHFLKEHKIATTKRSSRSSDKYVNVRDALGYISRQKDEGLKPKLSQKELEYYLAHIGEDDEDNDINIFSSRHVERLHEILFACYEHFRERSGAVDFGDLINKMVELLRNNPQIRGQLQHRFRYIFVDEFQDTNGMQYELLKLLKCPQNNVCVVGDDDQSIYEWRGAKIENLQKIMLDFANLHIYALTINYRSSRNVLNFSNALIRNNKSRLIDKFLVNPLTYEGLKFCEIFCLQYMYNAAKTDPQLGQFVQHDKTLAPYIDRDLSTIGVKERQYLLNYAFIQGLVPESLQQAYEQMRWGDPSALVQKQRKAKAQMKSDTGAVGTGAPLPPQLQLPKEWGQRYKEEMAQCPKVQVIAHSSAFGEEGSCIYKLVSYLHESCNIPLDEIAVLYRKNSLSSEVEQEMVRHRVKYQIFGGLKFYDRAEILSVLAYLRLLVNPRDDVAFNRVINLPKRGIGDASVNKLRAYAQSIGMSLYEAIAQIAASSDKSKQRSFKKFITFYQEMEVYKSLLDSLSLSDFIRAVVERTGLVKHFQEQDAKEKLSRVGLSRVDNIYQLITNAKNVESEIEKNAMMTLADIGAREVVADPDADGIDSDVDGAGDSNTNNANNANEVSSAEEHTETLHGVQLSPVDRLNYFLSQTCLVSGAELNSQGEDSGKGVQMMTIHASKGLEFTAVIVMGCEERIMPSPLADRIEEERRLAYVAFTRAKRYLFACYANSRYSFYFNDYEKTGPSMFLNEIGDYYENELQEEKKGRPYEKRSFIYSD</sequence>
<proteinExistence type="inferred from homology"/>